<dbReference type="AlphaFoldDB" id="A0A521EC95"/>
<gene>
    <name evidence="1" type="ORF">SAMN06264867_11029</name>
</gene>
<sequence>MVHMTDSAEFDPDNLAEEMTEEVINIISKTFGQNFSEDIDDSDMESAKEKTKGILTELRSFQQSDPDEEEAIQFLLEKYNETAARALGLNTSDLDSLEGLEVIFEQIDSKLSKFRAEGESFGYPQYFDTVENVADELIEQEDYRDYLNTIREGWEKIGEKKEQRMFARYDSDLWYIFGNPEVENSSTVEEYLGMYEDYCEQFKTLSPFIIYSVNVIKTGDGELDNRLNDNLHNLVDMCRTRDRIKVFAEAIDNDRRNAITHDDYFIDPIEETVQLAVGGEDEVFSYSEVRDLAVEARCAAQSLFIFSVLSEHRANLRELSEIQDEIDGET</sequence>
<dbReference type="Proteomes" id="UP000319712">
    <property type="component" value="Unassembled WGS sequence"/>
</dbReference>
<keyword evidence="2" id="KW-1185">Reference proteome</keyword>
<accession>A0A521EC95</accession>
<dbReference type="EMBL" id="FXTD01000010">
    <property type="protein sequence ID" value="SMO81556.1"/>
    <property type="molecule type" value="Genomic_DNA"/>
</dbReference>
<reference evidence="1 2" key="1">
    <citation type="submission" date="2017-05" db="EMBL/GenBank/DDBJ databases">
        <authorList>
            <person name="Varghese N."/>
            <person name="Submissions S."/>
        </authorList>
    </citation>
    <scope>NUCLEOTIDE SEQUENCE [LARGE SCALE GENOMIC DNA]</scope>
    <source>
        <strain evidence="1 2">DSM 19504</strain>
    </source>
</reference>
<evidence type="ECO:0000313" key="1">
    <source>
        <dbReference type="EMBL" id="SMO81556.1"/>
    </source>
</evidence>
<proteinExistence type="predicted"/>
<protein>
    <submittedName>
        <fullName evidence="1">Uncharacterized protein</fullName>
    </submittedName>
</protein>
<name>A0A521EC95_9EURY</name>
<organism evidence="1 2">
    <name type="scientific">Halorubrum cibi</name>
    <dbReference type="NCBI Taxonomy" id="413815"/>
    <lineage>
        <taxon>Archaea</taxon>
        <taxon>Methanobacteriati</taxon>
        <taxon>Methanobacteriota</taxon>
        <taxon>Stenosarchaea group</taxon>
        <taxon>Halobacteria</taxon>
        <taxon>Halobacteriales</taxon>
        <taxon>Haloferacaceae</taxon>
        <taxon>Halorubrum</taxon>
    </lineage>
</organism>
<evidence type="ECO:0000313" key="2">
    <source>
        <dbReference type="Proteomes" id="UP000319712"/>
    </source>
</evidence>